<reference evidence="1" key="1">
    <citation type="thesis" date="2020" institute="ProQuest LLC" country="789 East Eisenhower Parkway, Ann Arbor, MI, USA">
        <title>Comparative Genomics and Chromosome Evolution.</title>
        <authorList>
            <person name="Mudd A.B."/>
        </authorList>
    </citation>
    <scope>NUCLEOTIDE SEQUENCE</scope>
    <source>
        <strain evidence="1">Female2</strain>
        <tissue evidence="1">Blood</tissue>
    </source>
</reference>
<dbReference type="AlphaFoldDB" id="A0A8T2JAY3"/>
<keyword evidence="2" id="KW-1185">Reference proteome</keyword>
<dbReference type="Proteomes" id="UP000812440">
    <property type="component" value="Chromosome 3"/>
</dbReference>
<comment type="caution">
    <text evidence="1">The sequence shown here is derived from an EMBL/GenBank/DDBJ whole genome shotgun (WGS) entry which is preliminary data.</text>
</comment>
<sequence>MCFHAVGSVQNNEKVSLYLRSRFCCRPTMSDHGCFLPRPQYSESFHVCSLRVLCLIQHWHINTLTKYTLKTIHNCVFFLLFLTDYLVTILK</sequence>
<dbReference type="EMBL" id="JAACNH010000006">
    <property type="protein sequence ID" value="KAG8440470.1"/>
    <property type="molecule type" value="Genomic_DNA"/>
</dbReference>
<accession>A0A8T2JAY3</accession>
<proteinExistence type="predicted"/>
<gene>
    <name evidence="1" type="ORF">GDO86_006286</name>
</gene>
<name>A0A8T2JAY3_9PIPI</name>
<evidence type="ECO:0000313" key="2">
    <source>
        <dbReference type="Proteomes" id="UP000812440"/>
    </source>
</evidence>
<protein>
    <submittedName>
        <fullName evidence="1">Uncharacterized protein</fullName>
    </submittedName>
</protein>
<evidence type="ECO:0000313" key="1">
    <source>
        <dbReference type="EMBL" id="KAG8440470.1"/>
    </source>
</evidence>
<organism evidence="1 2">
    <name type="scientific">Hymenochirus boettgeri</name>
    <name type="common">Congo dwarf clawed frog</name>
    <dbReference type="NCBI Taxonomy" id="247094"/>
    <lineage>
        <taxon>Eukaryota</taxon>
        <taxon>Metazoa</taxon>
        <taxon>Chordata</taxon>
        <taxon>Craniata</taxon>
        <taxon>Vertebrata</taxon>
        <taxon>Euteleostomi</taxon>
        <taxon>Amphibia</taxon>
        <taxon>Batrachia</taxon>
        <taxon>Anura</taxon>
        <taxon>Pipoidea</taxon>
        <taxon>Pipidae</taxon>
        <taxon>Pipinae</taxon>
        <taxon>Hymenochirus</taxon>
    </lineage>
</organism>